<protein>
    <submittedName>
        <fullName evidence="1">Uncharacterized protein</fullName>
    </submittedName>
</protein>
<dbReference type="EMBL" id="RJJR01000001">
    <property type="protein sequence ID" value="RNI39868.1"/>
    <property type="molecule type" value="Genomic_DNA"/>
</dbReference>
<sequence length="79" mass="9226">MPEEGMLFQTDFSEGQKQHHVEVYEAQTTVSDMHYYCKIDDDIELALMKDEQGQWIDIEESGPTELSKLIGPLIDEHRR</sequence>
<dbReference type="RefSeq" id="WP_123118759.1">
    <property type="nucleotide sequence ID" value="NZ_RJJR01000001.1"/>
</dbReference>
<accession>A0A3M9NS31</accession>
<reference evidence="1 2" key="1">
    <citation type="submission" date="2018-11" db="EMBL/GenBank/DDBJ databases">
        <title>Draft genome sequence of Ferruginibacter sp. BO-59.</title>
        <authorList>
            <person name="Im W.T."/>
        </authorList>
    </citation>
    <scope>NUCLEOTIDE SEQUENCE [LARGE SCALE GENOMIC DNA]</scope>
    <source>
        <strain evidence="1 2">BO-59</strain>
    </source>
</reference>
<organism evidence="1 2">
    <name type="scientific">Hanamia caeni</name>
    <dbReference type="NCBI Taxonomy" id="2294116"/>
    <lineage>
        <taxon>Bacteria</taxon>
        <taxon>Pseudomonadati</taxon>
        <taxon>Bacteroidota</taxon>
        <taxon>Chitinophagia</taxon>
        <taxon>Chitinophagales</taxon>
        <taxon>Chitinophagaceae</taxon>
        <taxon>Hanamia</taxon>
    </lineage>
</organism>
<evidence type="ECO:0000313" key="1">
    <source>
        <dbReference type="EMBL" id="RNI39868.1"/>
    </source>
</evidence>
<evidence type="ECO:0000313" key="2">
    <source>
        <dbReference type="Proteomes" id="UP000267223"/>
    </source>
</evidence>
<comment type="caution">
    <text evidence="1">The sequence shown here is derived from an EMBL/GenBank/DDBJ whole genome shotgun (WGS) entry which is preliminary data.</text>
</comment>
<proteinExistence type="predicted"/>
<name>A0A3M9NS31_9BACT</name>
<gene>
    <name evidence="1" type="ORF">EFY79_00770</name>
</gene>
<dbReference type="Proteomes" id="UP000267223">
    <property type="component" value="Unassembled WGS sequence"/>
</dbReference>
<dbReference type="AlphaFoldDB" id="A0A3M9NS31"/>
<keyword evidence="2" id="KW-1185">Reference proteome</keyword>